<proteinExistence type="predicted"/>
<feature type="domain" description="Endonuclease/exonuclease/phosphatase" evidence="1">
    <location>
        <begin position="49"/>
        <end position="155"/>
    </location>
</feature>
<sequence>RLEKEGGGVALYVHGQLKCKVLKQSMGPYAKKFEYLIAEVSNKYNKALISVVYRPPKASGLNEYFDELLDVITAYENVFLIGDFNINLNQDSNNSYKTQLMDLVSCIDFQILPLEATFHRNQVSSRLDLIITKRKAKVHKFGQFPSPGISAHDTIFCCS</sequence>
<reference evidence="2" key="1">
    <citation type="journal article" date="2014" name="PLoS ONE">
        <title>Transcriptome-Based Identification of ABC Transporters in the Western Tarnished Plant Bug Lygus hesperus.</title>
        <authorList>
            <person name="Hull J.J."/>
            <person name="Chaney K."/>
            <person name="Geib S.M."/>
            <person name="Fabrick J.A."/>
            <person name="Brent C.S."/>
            <person name="Walsh D."/>
            <person name="Lavine L.C."/>
        </authorList>
    </citation>
    <scope>NUCLEOTIDE SEQUENCE</scope>
</reference>
<gene>
    <name evidence="2" type="primary">Dnase1l1</name>
    <name evidence="2" type="ORF">CM83_104325</name>
</gene>
<dbReference type="InterPro" id="IPR005135">
    <property type="entry name" value="Endo/exonuclease/phosphatase"/>
</dbReference>
<dbReference type="PANTHER" id="PTHR33776">
    <property type="entry name" value="ENDO/EXONUCLEASE/PHOSPHATASE DOMAIN-CONTAINING PROTEIN"/>
    <property type="match status" value="1"/>
</dbReference>
<feature type="non-terminal residue" evidence="2">
    <location>
        <position position="1"/>
    </location>
</feature>
<name>A0A0A9X112_LYGHE</name>
<dbReference type="Pfam" id="PF14529">
    <property type="entry name" value="Exo_endo_phos_2"/>
    <property type="match status" value="1"/>
</dbReference>
<dbReference type="EMBL" id="GBHO01031141">
    <property type="protein sequence ID" value="JAG12463.1"/>
    <property type="molecule type" value="Transcribed_RNA"/>
</dbReference>
<dbReference type="PANTHER" id="PTHR33776:SF3">
    <property type="entry name" value="PHD-TYPE DOMAIN-CONTAINING PROTEIN"/>
    <property type="match status" value="1"/>
</dbReference>
<reference evidence="2" key="2">
    <citation type="submission" date="2014-07" db="EMBL/GenBank/DDBJ databases">
        <authorList>
            <person name="Hull J."/>
        </authorList>
    </citation>
    <scope>NUCLEOTIDE SEQUENCE</scope>
</reference>
<dbReference type="SUPFAM" id="SSF56219">
    <property type="entry name" value="DNase I-like"/>
    <property type="match status" value="1"/>
</dbReference>
<dbReference type="InterPro" id="IPR036691">
    <property type="entry name" value="Endo/exonu/phosph_ase_sf"/>
</dbReference>
<evidence type="ECO:0000313" key="2">
    <source>
        <dbReference type="EMBL" id="JAG12463.1"/>
    </source>
</evidence>
<accession>A0A0A9X112</accession>
<dbReference type="GO" id="GO:0003824">
    <property type="term" value="F:catalytic activity"/>
    <property type="evidence" value="ECO:0007669"/>
    <property type="project" value="InterPro"/>
</dbReference>
<dbReference type="Gene3D" id="3.60.10.10">
    <property type="entry name" value="Endonuclease/exonuclease/phosphatase"/>
    <property type="match status" value="1"/>
</dbReference>
<dbReference type="AlphaFoldDB" id="A0A0A9X112"/>
<feature type="non-terminal residue" evidence="2">
    <location>
        <position position="159"/>
    </location>
</feature>
<protein>
    <submittedName>
        <fullName evidence="2">Deoxyribonuclease-1-like 1</fullName>
    </submittedName>
</protein>
<organism evidence="2">
    <name type="scientific">Lygus hesperus</name>
    <name type="common">Western plant bug</name>
    <dbReference type="NCBI Taxonomy" id="30085"/>
    <lineage>
        <taxon>Eukaryota</taxon>
        <taxon>Metazoa</taxon>
        <taxon>Ecdysozoa</taxon>
        <taxon>Arthropoda</taxon>
        <taxon>Hexapoda</taxon>
        <taxon>Insecta</taxon>
        <taxon>Pterygota</taxon>
        <taxon>Neoptera</taxon>
        <taxon>Paraneoptera</taxon>
        <taxon>Hemiptera</taxon>
        <taxon>Heteroptera</taxon>
        <taxon>Panheteroptera</taxon>
        <taxon>Cimicomorpha</taxon>
        <taxon>Miridae</taxon>
        <taxon>Mirini</taxon>
        <taxon>Lygus</taxon>
    </lineage>
</organism>
<evidence type="ECO:0000259" key="1">
    <source>
        <dbReference type="Pfam" id="PF14529"/>
    </source>
</evidence>